<dbReference type="InterPro" id="IPR003339">
    <property type="entry name" value="ABC/ECF_trnsptr_transmembrane"/>
</dbReference>
<comment type="caution">
    <text evidence="7">The sequence shown here is derived from an EMBL/GenBank/DDBJ whole genome shotgun (WGS) entry which is preliminary data.</text>
</comment>
<dbReference type="AlphaFoldDB" id="A0A7X0DEJ9"/>
<protein>
    <submittedName>
        <fullName evidence="7">Biotin transport system permease protein</fullName>
    </submittedName>
</protein>
<keyword evidence="5 6" id="KW-0472">Membrane</keyword>
<comment type="subcellular location">
    <subcellularLocation>
        <location evidence="1">Membrane</location>
        <topology evidence="1">Multi-pass membrane protein</topology>
    </subcellularLocation>
</comment>
<dbReference type="PANTHER" id="PTHR33514:SF13">
    <property type="entry name" value="PROTEIN ABCI12, CHLOROPLASTIC"/>
    <property type="match status" value="1"/>
</dbReference>
<keyword evidence="8" id="KW-1185">Reference proteome</keyword>
<evidence type="ECO:0000256" key="1">
    <source>
        <dbReference type="ARBA" id="ARBA00004141"/>
    </source>
</evidence>
<dbReference type="PANTHER" id="PTHR33514">
    <property type="entry name" value="PROTEIN ABCI12, CHLOROPLASTIC"/>
    <property type="match status" value="1"/>
</dbReference>
<reference evidence="7 8" key="1">
    <citation type="submission" date="2020-08" db="EMBL/GenBank/DDBJ databases">
        <title>Genomic Encyclopedia of Type Strains, Phase IV (KMG-IV): sequencing the most valuable type-strain genomes for metagenomic binning, comparative biology and taxonomic classification.</title>
        <authorList>
            <person name="Goeker M."/>
        </authorList>
    </citation>
    <scope>NUCLEOTIDE SEQUENCE [LARGE SCALE GENOMIC DNA]</scope>
    <source>
        <strain evidence="7 8">DSM 102134</strain>
    </source>
</reference>
<evidence type="ECO:0000256" key="2">
    <source>
        <dbReference type="ARBA" id="ARBA00008564"/>
    </source>
</evidence>
<evidence type="ECO:0000313" key="8">
    <source>
        <dbReference type="Proteomes" id="UP000535501"/>
    </source>
</evidence>
<comment type="similarity">
    <text evidence="2">Belongs to the CbiQ family.</text>
</comment>
<feature type="transmembrane region" description="Helical" evidence="6">
    <location>
        <begin position="91"/>
        <end position="118"/>
    </location>
</feature>
<keyword evidence="3 6" id="KW-0812">Transmembrane</keyword>
<evidence type="ECO:0000256" key="6">
    <source>
        <dbReference type="SAM" id="Phobius"/>
    </source>
</evidence>
<evidence type="ECO:0000313" key="7">
    <source>
        <dbReference type="EMBL" id="MBB6181176.1"/>
    </source>
</evidence>
<accession>A0A7X0DEJ9</accession>
<evidence type="ECO:0000256" key="3">
    <source>
        <dbReference type="ARBA" id="ARBA00022692"/>
    </source>
</evidence>
<feature type="transmembrane region" description="Helical" evidence="6">
    <location>
        <begin position="12"/>
        <end position="32"/>
    </location>
</feature>
<keyword evidence="4 6" id="KW-1133">Transmembrane helix</keyword>
<dbReference type="Proteomes" id="UP000535501">
    <property type="component" value="Unassembled WGS sequence"/>
</dbReference>
<evidence type="ECO:0000256" key="5">
    <source>
        <dbReference type="ARBA" id="ARBA00023136"/>
    </source>
</evidence>
<dbReference type="EMBL" id="JACHEJ010000008">
    <property type="protein sequence ID" value="MBB6181176.1"/>
    <property type="molecule type" value="Genomic_DNA"/>
</dbReference>
<gene>
    <name evidence="7" type="ORF">HNQ75_003161</name>
</gene>
<organism evidence="7 8">
    <name type="scientific">Pseudorhizobium flavum</name>
    <dbReference type="NCBI Taxonomy" id="1335061"/>
    <lineage>
        <taxon>Bacteria</taxon>
        <taxon>Pseudomonadati</taxon>
        <taxon>Pseudomonadota</taxon>
        <taxon>Alphaproteobacteria</taxon>
        <taxon>Hyphomicrobiales</taxon>
        <taxon>Rhizobiaceae</taxon>
        <taxon>Rhizobium/Agrobacterium group</taxon>
        <taxon>Pseudorhizobium</taxon>
    </lineage>
</organism>
<dbReference type="GO" id="GO:0005886">
    <property type="term" value="C:plasma membrane"/>
    <property type="evidence" value="ECO:0007669"/>
    <property type="project" value="UniProtKB-ARBA"/>
</dbReference>
<feature type="transmembrane region" description="Helical" evidence="6">
    <location>
        <begin position="38"/>
        <end position="56"/>
    </location>
</feature>
<feature type="transmembrane region" description="Helical" evidence="6">
    <location>
        <begin position="68"/>
        <end position="85"/>
    </location>
</feature>
<dbReference type="RefSeq" id="WP_077548118.1">
    <property type="nucleotide sequence ID" value="NZ_JACHEJ010000008.1"/>
</dbReference>
<proteinExistence type="inferred from homology"/>
<dbReference type="Pfam" id="PF02361">
    <property type="entry name" value="CbiQ"/>
    <property type="match status" value="1"/>
</dbReference>
<sequence>MNSLYIQGRSPLHRLAAGPKLVLVLVVSLAVFLTRSPLILGASALAGFVLYASTGIGVRAGWIRLRPILLTIVVVALATVLLGSVEEGMVALLRLTTLMLVAAAVTATTPVGAFIDVVSRAARPLERLGLVRADDIGLAVGLVIRFVPEVLSRYDLLKQAHRARGLKLRPTTVLAPLTIQTLKAADEIAAAIDARGIRGHKHSTDS</sequence>
<evidence type="ECO:0000256" key="4">
    <source>
        <dbReference type="ARBA" id="ARBA00022989"/>
    </source>
</evidence>
<name>A0A7X0DEJ9_9HYPH</name>